<keyword evidence="2" id="KW-0732">Signal</keyword>
<comment type="caution">
    <text evidence="3">The sequence shown here is derived from an EMBL/GenBank/DDBJ whole genome shotgun (WGS) entry which is preliminary data.</text>
</comment>
<evidence type="ECO:0000313" key="4">
    <source>
        <dbReference type="Proteomes" id="UP001147700"/>
    </source>
</evidence>
<accession>A0ABT4RQ36</accession>
<sequence length="141" mass="15206">MKQPLRIAIIAAAALAFCAPAASAQTRQYEGTVVSVDRDSRTFRIHDSERGTIRVRVTARTRFERISGFAGLRAGLRNIETVVTRSDGRWVALEVERSGGGGSHGGSNDDSDDDDRGRGRGSDDDSGNDRGRGRGRGSDDR</sequence>
<feature type="chain" id="PRO_5046312255" description="DUF5666 domain-containing protein" evidence="2">
    <location>
        <begin position="25"/>
        <end position="141"/>
    </location>
</feature>
<evidence type="ECO:0000256" key="1">
    <source>
        <dbReference type="SAM" id="MobiDB-lite"/>
    </source>
</evidence>
<gene>
    <name evidence="3" type="ORF">OJ962_23105</name>
</gene>
<organism evidence="3 4">
    <name type="scientific">Solirubrobacter deserti</name>
    <dbReference type="NCBI Taxonomy" id="2282478"/>
    <lineage>
        <taxon>Bacteria</taxon>
        <taxon>Bacillati</taxon>
        <taxon>Actinomycetota</taxon>
        <taxon>Thermoleophilia</taxon>
        <taxon>Solirubrobacterales</taxon>
        <taxon>Solirubrobacteraceae</taxon>
        <taxon>Solirubrobacter</taxon>
    </lineage>
</organism>
<reference evidence="3" key="1">
    <citation type="submission" date="2022-10" db="EMBL/GenBank/DDBJ databases">
        <title>The WGS of Solirubrobacter sp. CPCC 204708.</title>
        <authorList>
            <person name="Jiang Z."/>
        </authorList>
    </citation>
    <scope>NUCLEOTIDE SEQUENCE</scope>
    <source>
        <strain evidence="3">CPCC 204708</strain>
    </source>
</reference>
<keyword evidence="4" id="KW-1185">Reference proteome</keyword>
<protein>
    <recommendedName>
        <fullName evidence="5">DUF5666 domain-containing protein</fullName>
    </recommendedName>
</protein>
<name>A0ABT4RQ36_9ACTN</name>
<feature type="compositionally biased region" description="Basic and acidic residues" evidence="1">
    <location>
        <begin position="115"/>
        <end position="141"/>
    </location>
</feature>
<proteinExistence type="predicted"/>
<dbReference type="EMBL" id="JAPCID010000038">
    <property type="protein sequence ID" value="MDA0140406.1"/>
    <property type="molecule type" value="Genomic_DNA"/>
</dbReference>
<evidence type="ECO:0008006" key="5">
    <source>
        <dbReference type="Google" id="ProtNLM"/>
    </source>
</evidence>
<evidence type="ECO:0000313" key="3">
    <source>
        <dbReference type="EMBL" id="MDA0140406.1"/>
    </source>
</evidence>
<feature type="signal peptide" evidence="2">
    <location>
        <begin position="1"/>
        <end position="24"/>
    </location>
</feature>
<evidence type="ECO:0000256" key="2">
    <source>
        <dbReference type="SAM" id="SignalP"/>
    </source>
</evidence>
<dbReference type="Proteomes" id="UP001147700">
    <property type="component" value="Unassembled WGS sequence"/>
</dbReference>
<feature type="region of interest" description="Disordered" evidence="1">
    <location>
        <begin position="94"/>
        <end position="141"/>
    </location>
</feature>
<dbReference type="RefSeq" id="WP_202953274.1">
    <property type="nucleotide sequence ID" value="NZ_JAPCID010000038.1"/>
</dbReference>